<dbReference type="OrthoDB" id="5371837at2759"/>
<evidence type="ECO:0000313" key="4">
    <source>
        <dbReference type="WBParaSite" id="ASIM_0000194101-mRNA-1"/>
    </source>
</evidence>
<evidence type="ECO:0000313" key="3">
    <source>
        <dbReference type="Proteomes" id="UP000267096"/>
    </source>
</evidence>
<keyword evidence="3" id="KW-1185">Reference proteome</keyword>
<feature type="region of interest" description="Disordered" evidence="1">
    <location>
        <begin position="1"/>
        <end position="50"/>
    </location>
</feature>
<reference evidence="2 3" key="2">
    <citation type="submission" date="2018-11" db="EMBL/GenBank/DDBJ databases">
        <authorList>
            <consortium name="Pathogen Informatics"/>
        </authorList>
    </citation>
    <scope>NUCLEOTIDE SEQUENCE [LARGE SCALE GENOMIC DNA]</scope>
</reference>
<feature type="compositionally biased region" description="Polar residues" evidence="1">
    <location>
        <begin position="112"/>
        <end position="141"/>
    </location>
</feature>
<protein>
    <submittedName>
        <fullName evidence="4">Microtubule-associated protein futsch (inferred by orthology to a D. melanogaster protein)</fullName>
    </submittedName>
</protein>
<accession>A0A0M3J329</accession>
<feature type="compositionally biased region" description="Basic and acidic residues" evidence="1">
    <location>
        <begin position="35"/>
        <end position="49"/>
    </location>
</feature>
<evidence type="ECO:0000313" key="2">
    <source>
        <dbReference type="EMBL" id="VDK19291.1"/>
    </source>
</evidence>
<feature type="region of interest" description="Disordered" evidence="1">
    <location>
        <begin position="102"/>
        <end position="141"/>
    </location>
</feature>
<gene>
    <name evidence="2" type="ORF">ASIM_LOCUS1812</name>
</gene>
<name>A0A0M3J329_ANISI</name>
<proteinExistence type="predicted"/>
<evidence type="ECO:0000256" key="1">
    <source>
        <dbReference type="SAM" id="MobiDB-lite"/>
    </source>
</evidence>
<sequence>MPVPPVQLPQPELDDSLKPDTLSEQDLLSKPAAAEIDHPEANEDHRSPIEDLLDGKSCPFTAGLACAIVDDATSESAFRKLSSPPAVDLTKNVADLTKPTELDTTGAKIPNGTATLHSPMKLSQRSAPGSSLGDSLTSPLSPDSTNTQVLAFFIALSYHSDDFIAGANHPALDDVIENLAGESEREDNVRDFTPDSEDEKHLLQQQHCQQEQQELLHRKTNGGTEHNLAAQHAQEDADAGEFYMPPITGGPTHRMRASVGGPASQRFSMGGSGGSASNKPKLSQPLYFDVVFIPHRGAHPTLPDEAAAKAFATSVRSKRYVISGKDAIKPYILDGLVAGKTLWNKPGL</sequence>
<dbReference type="EMBL" id="UYRR01002130">
    <property type="protein sequence ID" value="VDK19291.1"/>
    <property type="molecule type" value="Genomic_DNA"/>
</dbReference>
<dbReference type="AlphaFoldDB" id="A0A0M3J329"/>
<dbReference type="Proteomes" id="UP000267096">
    <property type="component" value="Unassembled WGS sequence"/>
</dbReference>
<feature type="region of interest" description="Disordered" evidence="1">
    <location>
        <begin position="255"/>
        <end position="279"/>
    </location>
</feature>
<reference evidence="4" key="1">
    <citation type="submission" date="2017-02" db="UniProtKB">
        <authorList>
            <consortium name="WormBaseParasite"/>
        </authorList>
    </citation>
    <scope>IDENTIFICATION</scope>
</reference>
<dbReference type="WBParaSite" id="ASIM_0000194101-mRNA-1">
    <property type="protein sequence ID" value="ASIM_0000194101-mRNA-1"/>
    <property type="gene ID" value="ASIM_0000194101"/>
</dbReference>
<organism evidence="4">
    <name type="scientific">Anisakis simplex</name>
    <name type="common">Herring worm</name>
    <dbReference type="NCBI Taxonomy" id="6269"/>
    <lineage>
        <taxon>Eukaryota</taxon>
        <taxon>Metazoa</taxon>
        <taxon>Ecdysozoa</taxon>
        <taxon>Nematoda</taxon>
        <taxon>Chromadorea</taxon>
        <taxon>Rhabditida</taxon>
        <taxon>Spirurina</taxon>
        <taxon>Ascaridomorpha</taxon>
        <taxon>Ascaridoidea</taxon>
        <taxon>Anisakidae</taxon>
        <taxon>Anisakis</taxon>
        <taxon>Anisakis simplex complex</taxon>
    </lineage>
</organism>